<dbReference type="GO" id="GO:0030313">
    <property type="term" value="C:cell envelope"/>
    <property type="evidence" value="ECO:0007669"/>
    <property type="project" value="UniProtKB-SubCell"/>
</dbReference>
<dbReference type="EMBL" id="JSUQ01000012">
    <property type="protein sequence ID" value="KHQ52049.1"/>
    <property type="molecule type" value="Genomic_DNA"/>
</dbReference>
<gene>
    <name evidence="6" type="ORF">OA50_03064</name>
</gene>
<accession>A0A0B3SNR1</accession>
<feature type="region of interest" description="Disordered" evidence="3">
    <location>
        <begin position="216"/>
        <end position="235"/>
    </location>
</feature>
<name>A0A0B3SNR1_9RHOB</name>
<protein>
    <submittedName>
        <fullName evidence="6">Peptidase M75</fullName>
    </submittedName>
</protein>
<comment type="subcellular location">
    <subcellularLocation>
        <location evidence="1">Cell envelope</location>
    </subcellularLocation>
</comment>
<keyword evidence="7" id="KW-1185">Reference proteome</keyword>
<dbReference type="InterPro" id="IPR038352">
    <property type="entry name" value="Imelysin_sf"/>
</dbReference>
<reference evidence="6 7" key="1">
    <citation type="submission" date="2014-10" db="EMBL/GenBank/DDBJ databases">
        <title>Genome sequence of Ponticoccus sp. strain UMTAT08 isolated from clonal culture of toxic dinoflagellate Alexandrium tamiyavanichii.</title>
        <authorList>
            <person name="Gan H.Y."/>
            <person name="Muhd D.-D."/>
            <person name="Mohd Noor M.E."/>
            <person name="Yeong Y.S."/>
            <person name="Usup G."/>
        </authorList>
    </citation>
    <scope>NUCLEOTIDE SEQUENCE [LARGE SCALE GENOMIC DNA]</scope>
    <source>
        <strain evidence="6 7">UMTAT08</strain>
    </source>
</reference>
<evidence type="ECO:0000256" key="1">
    <source>
        <dbReference type="ARBA" id="ARBA00004196"/>
    </source>
</evidence>
<feature type="chain" id="PRO_5002085076" evidence="4">
    <location>
        <begin position="18"/>
        <end position="329"/>
    </location>
</feature>
<feature type="signal peptide" evidence="4">
    <location>
        <begin position="1"/>
        <end position="17"/>
    </location>
</feature>
<dbReference type="InterPro" id="IPR018976">
    <property type="entry name" value="Imelysin-like"/>
</dbReference>
<proteinExistence type="predicted"/>
<dbReference type="InterPro" id="IPR034984">
    <property type="entry name" value="Imelysin-like_IPPA"/>
</dbReference>
<keyword evidence="2 4" id="KW-0732">Signal</keyword>
<dbReference type="Gene3D" id="1.20.1420.20">
    <property type="entry name" value="M75 peptidase, HXXE motif"/>
    <property type="match status" value="1"/>
</dbReference>
<dbReference type="OrthoDB" id="5729110at2"/>
<evidence type="ECO:0000313" key="7">
    <source>
        <dbReference type="Proteomes" id="UP000030960"/>
    </source>
</evidence>
<feature type="domain" description="Imelysin-like" evidence="5">
    <location>
        <begin position="31"/>
        <end position="306"/>
    </location>
</feature>
<evidence type="ECO:0000256" key="4">
    <source>
        <dbReference type="SAM" id="SignalP"/>
    </source>
</evidence>
<comment type="caution">
    <text evidence="6">The sequence shown here is derived from an EMBL/GenBank/DDBJ whole genome shotgun (WGS) entry which is preliminary data.</text>
</comment>
<dbReference type="STRING" id="561184.SAMN05216376_1025"/>
<dbReference type="CDD" id="cd14659">
    <property type="entry name" value="Imelysin-like_IPPA"/>
    <property type="match status" value="1"/>
</dbReference>
<dbReference type="PATRIC" id="fig|1515334.3.peg.3083"/>
<feature type="compositionally biased region" description="Basic and acidic residues" evidence="3">
    <location>
        <begin position="224"/>
        <end position="235"/>
    </location>
</feature>
<evidence type="ECO:0000259" key="5">
    <source>
        <dbReference type="Pfam" id="PF09375"/>
    </source>
</evidence>
<organism evidence="6 7">
    <name type="scientific">Mameliella alba</name>
    <dbReference type="NCBI Taxonomy" id="561184"/>
    <lineage>
        <taxon>Bacteria</taxon>
        <taxon>Pseudomonadati</taxon>
        <taxon>Pseudomonadota</taxon>
        <taxon>Alphaproteobacteria</taxon>
        <taxon>Rhodobacterales</taxon>
        <taxon>Roseobacteraceae</taxon>
        <taxon>Mameliella</taxon>
    </lineage>
</organism>
<dbReference type="Pfam" id="PF09375">
    <property type="entry name" value="Peptidase_M75"/>
    <property type="match status" value="1"/>
</dbReference>
<dbReference type="AlphaFoldDB" id="A0A0B3SNR1"/>
<dbReference type="Proteomes" id="UP000030960">
    <property type="component" value="Unassembled WGS sequence"/>
</dbReference>
<evidence type="ECO:0000313" key="6">
    <source>
        <dbReference type="EMBL" id="KHQ52049.1"/>
    </source>
</evidence>
<evidence type="ECO:0000256" key="2">
    <source>
        <dbReference type="ARBA" id="ARBA00022729"/>
    </source>
</evidence>
<sequence length="329" mass="35352">MRNSLFALVFAASPALAQAPDVSAIVDAHVLPGYQALAESTAALATTAEQHCSTDDPKLQEAYGAGFDAWIAVSHLRFGPSEQGDRAFALAFWPDSRGATPKALGQLIRDEDPVVQSLDSFQNVSIAARGFYAMEFLLYDDQFSAAGSEAYRCALVQVMSADIAATSAAILADWETGYADLMRQPGNDTYRTAEEAAKQLFTALATGLEFTGDTRIGRPMGSYDRPRPMRSETRRSGRSLRHVVLSLAALRDLGARLSGGDKALDTAFARALTRADNLDDPVFAGVSDPQGRIRIEALQQRISEIREIVAQDLGPRLGIAAGFNSMDGD</sequence>
<dbReference type="RefSeq" id="WP_043143192.1">
    <property type="nucleotide sequence ID" value="NZ_JSUQ01000012.1"/>
</dbReference>
<evidence type="ECO:0000256" key="3">
    <source>
        <dbReference type="SAM" id="MobiDB-lite"/>
    </source>
</evidence>